<feature type="region of interest" description="Disordered" evidence="5">
    <location>
        <begin position="905"/>
        <end position="951"/>
    </location>
</feature>
<dbReference type="InterPro" id="IPR052440">
    <property type="entry name" value="Trans_Reg/Chrom_Remod"/>
</dbReference>
<keyword evidence="4" id="KW-0862">Zinc</keyword>
<evidence type="ECO:0000259" key="6">
    <source>
        <dbReference type="PROSITE" id="PS51805"/>
    </source>
</evidence>
<evidence type="ECO:0000256" key="4">
    <source>
        <dbReference type="ARBA" id="ARBA00022833"/>
    </source>
</evidence>
<feature type="compositionally biased region" description="Basic and acidic residues" evidence="5">
    <location>
        <begin position="669"/>
        <end position="678"/>
    </location>
</feature>
<feature type="compositionally biased region" description="Low complexity" evidence="5">
    <location>
        <begin position="147"/>
        <end position="164"/>
    </location>
</feature>
<keyword evidence="2" id="KW-0479">Metal-binding</keyword>
<dbReference type="InterPro" id="IPR013083">
    <property type="entry name" value="Znf_RING/FYVE/PHD"/>
</dbReference>
<feature type="compositionally biased region" description="Polar residues" evidence="5">
    <location>
        <begin position="573"/>
        <end position="588"/>
    </location>
</feature>
<feature type="compositionally biased region" description="Polar residues" evidence="5">
    <location>
        <begin position="91"/>
        <end position="103"/>
    </location>
</feature>
<evidence type="ECO:0000256" key="3">
    <source>
        <dbReference type="ARBA" id="ARBA00022771"/>
    </source>
</evidence>
<feature type="region of interest" description="Disordered" evidence="5">
    <location>
        <begin position="411"/>
        <end position="441"/>
    </location>
</feature>
<evidence type="ECO:0000256" key="5">
    <source>
        <dbReference type="SAM" id="MobiDB-lite"/>
    </source>
</evidence>
<feature type="compositionally biased region" description="Polar residues" evidence="5">
    <location>
        <begin position="538"/>
        <end position="547"/>
    </location>
</feature>
<dbReference type="GO" id="GO:0008270">
    <property type="term" value="F:zinc ion binding"/>
    <property type="evidence" value="ECO:0007669"/>
    <property type="project" value="UniProtKB-KW"/>
</dbReference>
<feature type="compositionally biased region" description="Polar residues" evidence="5">
    <location>
        <begin position="789"/>
        <end position="800"/>
    </location>
</feature>
<accession>A0A8S2E235</accession>
<organism evidence="7 9">
    <name type="scientific">Didymodactylos carnosus</name>
    <dbReference type="NCBI Taxonomy" id="1234261"/>
    <lineage>
        <taxon>Eukaryota</taxon>
        <taxon>Metazoa</taxon>
        <taxon>Spiralia</taxon>
        <taxon>Gnathifera</taxon>
        <taxon>Rotifera</taxon>
        <taxon>Eurotatoria</taxon>
        <taxon>Bdelloidea</taxon>
        <taxon>Philodinida</taxon>
        <taxon>Philodinidae</taxon>
        <taxon>Didymodactylos</taxon>
    </lineage>
</organism>
<feature type="region of interest" description="Disordered" evidence="5">
    <location>
        <begin position="514"/>
        <end position="624"/>
    </location>
</feature>
<gene>
    <name evidence="7" type="ORF">OVA965_LOCUS16702</name>
    <name evidence="8" type="ORF">TMI583_LOCUS16712</name>
</gene>
<dbReference type="GO" id="GO:0006357">
    <property type="term" value="P:regulation of transcription by RNA polymerase II"/>
    <property type="evidence" value="ECO:0007669"/>
    <property type="project" value="TreeGrafter"/>
</dbReference>
<sequence>MGVSSGDIHNIMDNILLLKQSQKSLNIQHSFDLTTEPPAVLSSTSTATPQTDVFPPSPVINALNRSSSQSAAYSPRITIHTPPLSAGPSPERSSFGETSTYPRSNSYNNNNNSNTFFDITPSSSSPHRSASLDNSTPETSYNDFLIQQQQQQQQQQQLQQQQQQYPSPPMMVRHHNNGGQGRMYYSDQPQFRQMYMQHPSWHRQPHPHMYYHHHPYETQQHHPFHQHHQHHRLPPPPPPQFHMSDQQQYMSSQQQSPQSNKSLSETNPLQSLERLVLLPESQVIDPKSVVNEIHDPPSPFSESLSPYSSLSPNPKRATTTPPTATTNLLTNEKTITDQHPKTKRSTHVSSGHDDRDNQSKKSRIVDSLSVDQVNSHTHPVVTSLLTRGINQQQQQQQQQHTLPSIKSLQQKNFQQSPYGQQQQQQQMMYQQQQQFDQPRPYDFVDGSNDYLEKNCFSSDSEYIEQDYTQLFTKLRSTINDYLSRNRSSSMTAVIPSQLDGLSDTSTISWSRTLRTRHVESDTSSKTGNTNHNHHSPLMSPSNNSGTTDPKPKLITSLSVPPIVRSDANDDIDSSTTRIRPKRNSFSVTDESHLNSTNNNNLSSNTNNHHAPKRRYSSTTTKNNGISTTSAIEEKKVAFTTTVLNKPSIIVTPENDNYVSLSSTSPSSTNEEKSVTHISDNKSRPITTAEMIYEDISPEMSCSEFPPSDQVMEEIPVINHNKTTTSDDLVLPLVDTTASTKPVREAKKRSLIYNGNTLQALTTMVSAGLISANEDDEDFEYVPPSRSRLETQSSGTSSTEPVNHDEDDDSSSEDDEESSDENEGENDDEDEVGEVTGELQYEEQIEPTDESEINWNVRNRPSRQTHSIRFDAIPKQDEQTFFVTLEAKAPQLALYLNDESDEEIEWRPDETNKQNTNDNILSINEQDEEKKDVAKKPTKSKRRRLSPENEVENEATEILKKFRHVEKKKSTTKISTKNRADELFVVNSTTKRCIISGVNIDKTPTTKLSLTTSNTGTFHFQRQPKLNPVEDTKSQWKCILCWKNSFEDYLGPLYGPYKLDDQCKAFLSDSKGLAKHYRSLVEVWFHRDCAIWNNHLHMHHHTGDLVNVSEAVITYLPISCSTCHLPGAALTCRQRHCKARYHYSCARATENCQLIEENYSVYCPKHQVNTYDKH</sequence>
<feature type="region of interest" description="Disordered" evidence="5">
    <location>
        <begin position="659"/>
        <end position="678"/>
    </location>
</feature>
<keyword evidence="3" id="KW-0863">Zinc-finger</keyword>
<dbReference type="SMART" id="SM00249">
    <property type="entry name" value="PHD"/>
    <property type="match status" value="1"/>
</dbReference>
<comment type="caution">
    <text evidence="7">The sequence shown here is derived from an EMBL/GenBank/DDBJ whole genome shotgun (WGS) entry which is preliminary data.</text>
</comment>
<feature type="compositionally biased region" description="Acidic residues" evidence="5">
    <location>
        <begin position="804"/>
        <end position="831"/>
    </location>
</feature>
<dbReference type="PANTHER" id="PTHR14955">
    <property type="entry name" value="RETINOIC ACID INDUCED 1/TRANSCRIPTION FACTOR 20"/>
    <property type="match status" value="1"/>
</dbReference>
<feature type="compositionally biased region" description="Low complexity" evidence="5">
    <location>
        <begin position="413"/>
        <end position="438"/>
    </location>
</feature>
<feature type="region of interest" description="Disordered" evidence="5">
    <location>
        <begin position="290"/>
        <end position="362"/>
    </location>
</feature>
<keyword evidence="1" id="KW-0597">Phosphoprotein</keyword>
<feature type="compositionally biased region" description="Low complexity" evidence="5">
    <location>
        <begin position="122"/>
        <end position="131"/>
    </location>
</feature>
<feature type="region of interest" description="Disordered" evidence="5">
    <location>
        <begin position="777"/>
        <end position="831"/>
    </location>
</feature>
<protein>
    <recommendedName>
        <fullName evidence="6">PHD-type domain-containing protein</fullName>
    </recommendedName>
</protein>
<evidence type="ECO:0000256" key="2">
    <source>
        <dbReference type="ARBA" id="ARBA00022723"/>
    </source>
</evidence>
<dbReference type="InterPro" id="IPR034732">
    <property type="entry name" value="EPHD"/>
</dbReference>
<dbReference type="PANTHER" id="PTHR14955:SF4">
    <property type="entry name" value="PHD-TYPE DOMAIN-CONTAINING PROTEIN"/>
    <property type="match status" value="1"/>
</dbReference>
<evidence type="ECO:0000313" key="8">
    <source>
        <dbReference type="EMBL" id="CAF3813493.1"/>
    </source>
</evidence>
<feature type="compositionally biased region" description="Basic residues" evidence="5">
    <location>
        <begin position="222"/>
        <end position="233"/>
    </location>
</feature>
<feature type="compositionally biased region" description="Low complexity" evidence="5">
    <location>
        <begin position="593"/>
        <end position="608"/>
    </location>
</feature>
<feature type="region of interest" description="Disordered" evidence="5">
    <location>
        <begin position="221"/>
        <end position="266"/>
    </location>
</feature>
<dbReference type="PROSITE" id="PS51805">
    <property type="entry name" value="EPHD"/>
    <property type="match status" value="1"/>
</dbReference>
<dbReference type="EMBL" id="CAJOBA010007830">
    <property type="protein sequence ID" value="CAF3813493.1"/>
    <property type="molecule type" value="Genomic_DNA"/>
</dbReference>
<feature type="compositionally biased region" description="Low complexity" evidence="5">
    <location>
        <begin position="241"/>
        <end position="264"/>
    </location>
</feature>
<feature type="compositionally biased region" description="Polar residues" evidence="5">
    <location>
        <begin position="132"/>
        <end position="146"/>
    </location>
</feature>
<dbReference type="Pfam" id="PF13771">
    <property type="entry name" value="zf-HC5HC2H"/>
    <property type="match status" value="1"/>
</dbReference>
<dbReference type="AlphaFoldDB" id="A0A8S2E235"/>
<feature type="compositionally biased region" description="Basic and acidic residues" evidence="5">
    <location>
        <begin position="350"/>
        <end position="359"/>
    </location>
</feature>
<dbReference type="Proteomes" id="UP000677228">
    <property type="component" value="Unassembled WGS sequence"/>
</dbReference>
<dbReference type="EMBL" id="CAJNOK010007818">
    <property type="protein sequence ID" value="CAF1045503.1"/>
    <property type="molecule type" value="Genomic_DNA"/>
</dbReference>
<feature type="compositionally biased region" description="Low complexity" evidence="5">
    <location>
        <begin position="104"/>
        <end position="114"/>
    </location>
</feature>
<dbReference type="Gene3D" id="3.30.40.10">
    <property type="entry name" value="Zinc/RING finger domain, C3HC4 (zinc finger)"/>
    <property type="match status" value="1"/>
</dbReference>
<feature type="compositionally biased region" description="Low complexity" evidence="5">
    <location>
        <begin position="300"/>
        <end position="331"/>
    </location>
</feature>
<dbReference type="InterPro" id="IPR001965">
    <property type="entry name" value="Znf_PHD"/>
</dbReference>
<feature type="domain" description="PHD-type" evidence="6">
    <location>
        <begin position="1034"/>
        <end position="1166"/>
    </location>
</feature>
<proteinExistence type="predicted"/>
<evidence type="ECO:0000313" key="7">
    <source>
        <dbReference type="EMBL" id="CAF1045503.1"/>
    </source>
</evidence>
<evidence type="ECO:0000313" key="9">
    <source>
        <dbReference type="Proteomes" id="UP000677228"/>
    </source>
</evidence>
<feature type="region of interest" description="Disordered" evidence="5">
    <location>
        <begin position="78"/>
        <end position="185"/>
    </location>
</feature>
<name>A0A8S2E235_9BILA</name>
<feature type="compositionally biased region" description="Polar residues" evidence="5">
    <location>
        <begin position="912"/>
        <end position="923"/>
    </location>
</feature>
<evidence type="ECO:0000256" key="1">
    <source>
        <dbReference type="ARBA" id="ARBA00022553"/>
    </source>
</evidence>
<dbReference type="Proteomes" id="UP000682733">
    <property type="component" value="Unassembled WGS sequence"/>
</dbReference>
<dbReference type="GO" id="GO:0005634">
    <property type="term" value="C:nucleus"/>
    <property type="evidence" value="ECO:0007669"/>
    <property type="project" value="TreeGrafter"/>
</dbReference>
<feature type="compositionally biased region" description="Low complexity" evidence="5">
    <location>
        <begin position="659"/>
        <end position="668"/>
    </location>
</feature>
<reference evidence="7" key="1">
    <citation type="submission" date="2021-02" db="EMBL/GenBank/DDBJ databases">
        <authorList>
            <person name="Nowell W R."/>
        </authorList>
    </citation>
    <scope>NUCLEOTIDE SEQUENCE</scope>
</reference>